<feature type="region of interest" description="Disordered" evidence="1">
    <location>
        <begin position="132"/>
        <end position="153"/>
    </location>
</feature>
<protein>
    <submittedName>
        <fullName evidence="3">Uncharacterized protein</fullName>
    </submittedName>
</protein>
<evidence type="ECO:0000256" key="2">
    <source>
        <dbReference type="SAM" id="SignalP"/>
    </source>
</evidence>
<feature type="region of interest" description="Disordered" evidence="1">
    <location>
        <begin position="95"/>
        <end position="118"/>
    </location>
</feature>
<dbReference type="Proteomes" id="UP001597264">
    <property type="component" value="Unassembled WGS sequence"/>
</dbReference>
<dbReference type="RefSeq" id="WP_230436765.1">
    <property type="nucleotide sequence ID" value="NZ_CP087715.1"/>
</dbReference>
<gene>
    <name evidence="3" type="ORF">ACFQ2X_08825</name>
</gene>
<accession>A0ABW3U8S8</accession>
<feature type="chain" id="PRO_5046558276" evidence="2">
    <location>
        <begin position="26"/>
        <end position="153"/>
    </location>
</feature>
<organism evidence="3 4">
    <name type="scientific">Microbulbifer celer</name>
    <dbReference type="NCBI Taxonomy" id="435905"/>
    <lineage>
        <taxon>Bacteria</taxon>
        <taxon>Pseudomonadati</taxon>
        <taxon>Pseudomonadota</taxon>
        <taxon>Gammaproteobacteria</taxon>
        <taxon>Cellvibrionales</taxon>
        <taxon>Microbulbiferaceae</taxon>
        <taxon>Microbulbifer</taxon>
    </lineage>
</organism>
<feature type="signal peptide" evidence="2">
    <location>
        <begin position="1"/>
        <end position="25"/>
    </location>
</feature>
<dbReference type="EMBL" id="JBHTLR010000008">
    <property type="protein sequence ID" value="MFD1216699.1"/>
    <property type="molecule type" value="Genomic_DNA"/>
</dbReference>
<comment type="caution">
    <text evidence="3">The sequence shown here is derived from an EMBL/GenBank/DDBJ whole genome shotgun (WGS) entry which is preliminary data.</text>
</comment>
<reference evidence="4" key="1">
    <citation type="journal article" date="2019" name="Int. J. Syst. Evol. Microbiol.">
        <title>The Global Catalogue of Microorganisms (GCM) 10K type strain sequencing project: providing services to taxonomists for standard genome sequencing and annotation.</title>
        <authorList>
            <consortium name="The Broad Institute Genomics Platform"/>
            <consortium name="The Broad Institute Genome Sequencing Center for Infectious Disease"/>
            <person name="Wu L."/>
            <person name="Ma J."/>
        </authorList>
    </citation>
    <scope>NUCLEOTIDE SEQUENCE [LARGE SCALE GENOMIC DNA]</scope>
    <source>
        <strain evidence="4">CCUG 54356</strain>
    </source>
</reference>
<evidence type="ECO:0000313" key="3">
    <source>
        <dbReference type="EMBL" id="MFD1216699.1"/>
    </source>
</evidence>
<keyword evidence="4" id="KW-1185">Reference proteome</keyword>
<sequence length="153" mass="16810">MYSRFLFTALLTTFLTGTLSASCLANTQLHSSKAQSDFPTRAMEHIEVIGYPMRPVIDHGFSPAVATSQTREAHRRELLRDMLVNLLQQMEAFRETRESHSEETLAQEAAPLTPLPADNEVEVAPADSIEVKPVGDAEGEEAVVEGVVETEPS</sequence>
<dbReference type="PROSITE" id="PS51257">
    <property type="entry name" value="PROKAR_LIPOPROTEIN"/>
    <property type="match status" value="1"/>
</dbReference>
<name>A0ABW3U8S8_9GAMM</name>
<evidence type="ECO:0000313" key="4">
    <source>
        <dbReference type="Proteomes" id="UP001597264"/>
    </source>
</evidence>
<keyword evidence="2" id="KW-0732">Signal</keyword>
<feature type="compositionally biased region" description="Low complexity" evidence="1">
    <location>
        <begin position="144"/>
        <end position="153"/>
    </location>
</feature>
<evidence type="ECO:0000256" key="1">
    <source>
        <dbReference type="SAM" id="MobiDB-lite"/>
    </source>
</evidence>
<proteinExistence type="predicted"/>